<reference evidence="3 4" key="1">
    <citation type="journal article" date="2017" name="Chemistry">
        <title>Isolation, Biosynthesis and Chemical Modifications of Rubterolones A-F: Rare Tropolone Alkaloids from Actinomadura sp. 5-2.</title>
        <authorList>
            <person name="Guo H."/>
            <person name="Benndorf R."/>
            <person name="Leichnitz D."/>
            <person name="Klassen J.L."/>
            <person name="Vollmers J."/>
            <person name="Gorls H."/>
            <person name="Steinacker M."/>
            <person name="Weigel C."/>
            <person name="Dahse H.M."/>
            <person name="Kaster A.K."/>
            <person name="de Beer Z.W."/>
            <person name="Poulsen M."/>
            <person name="Beemelmanns C."/>
        </authorList>
    </citation>
    <scope>NUCLEOTIDE SEQUENCE [LARGE SCALE GENOMIC DNA]</scope>
    <source>
        <strain evidence="3 4">5-2</strain>
    </source>
</reference>
<sequence length="279" mass="27678" precursor="true">MIRNSRRVAALAFAGAVAIAPVISGCGAGQVPQTVEPTQLTEGVNVSLPKNGTRIDVRNMFLLGPKPGERLDPGARVPLYASIINQAGTQDRLVSVTAEKFGPAKITGSAITLPPRAGDGRGSLTNLLGTAQTAAEPSATATPGKKPKKTDSPAAETTATASADAGAATPSAPAAAGARQPLVVLTGLQSPLLGGENLRLTLSFQNAGQVTVVVPVVAQQNEYASYTAVSAGVPRSPAPSAPESPAPTQGGHNGGPGTPGANNDAPTSGGGSPAQSPQH</sequence>
<dbReference type="EMBL" id="MTBP01000001">
    <property type="protein sequence ID" value="POM25672.1"/>
    <property type="molecule type" value="Genomic_DNA"/>
</dbReference>
<feature type="region of interest" description="Disordered" evidence="1">
    <location>
        <begin position="231"/>
        <end position="279"/>
    </location>
</feature>
<feature type="region of interest" description="Disordered" evidence="1">
    <location>
        <begin position="132"/>
        <end position="177"/>
    </location>
</feature>
<dbReference type="Proteomes" id="UP000242367">
    <property type="component" value="Unassembled WGS sequence"/>
</dbReference>
<evidence type="ECO:0000313" key="4">
    <source>
        <dbReference type="Proteomes" id="UP000242367"/>
    </source>
</evidence>
<proteinExistence type="predicted"/>
<comment type="caution">
    <text evidence="3">The sequence shown here is derived from an EMBL/GenBank/DDBJ whole genome shotgun (WGS) entry which is preliminary data.</text>
</comment>
<dbReference type="Gene3D" id="2.60.40.1890">
    <property type="entry name" value="PCu(A)C copper chaperone"/>
    <property type="match status" value="1"/>
</dbReference>
<keyword evidence="2" id="KW-0732">Signal</keyword>
<accession>A0A2P4UKV5</accession>
<evidence type="ECO:0000256" key="1">
    <source>
        <dbReference type="SAM" id="MobiDB-lite"/>
    </source>
</evidence>
<keyword evidence="4" id="KW-1185">Reference proteome</keyword>
<dbReference type="PROSITE" id="PS51257">
    <property type="entry name" value="PROKAR_LIPOPROTEIN"/>
    <property type="match status" value="1"/>
</dbReference>
<evidence type="ECO:0000313" key="3">
    <source>
        <dbReference type="EMBL" id="POM25672.1"/>
    </source>
</evidence>
<dbReference type="AlphaFoldDB" id="A0A2P4UKV5"/>
<name>A0A2P4UKV5_9ACTN</name>
<feature type="chain" id="PRO_5038596792" description="Copper chaperone PCu(A)C" evidence="2">
    <location>
        <begin position="25"/>
        <end position="279"/>
    </location>
</feature>
<evidence type="ECO:0000256" key="2">
    <source>
        <dbReference type="SAM" id="SignalP"/>
    </source>
</evidence>
<protein>
    <recommendedName>
        <fullName evidence="5">Copper chaperone PCu(A)C</fullName>
    </recommendedName>
</protein>
<evidence type="ECO:0008006" key="5">
    <source>
        <dbReference type="Google" id="ProtNLM"/>
    </source>
</evidence>
<dbReference type="InterPro" id="IPR036182">
    <property type="entry name" value="PCuAC_sf"/>
</dbReference>
<feature type="compositionally biased region" description="Pro residues" evidence="1">
    <location>
        <begin position="236"/>
        <end position="245"/>
    </location>
</feature>
<organism evidence="3 4">
    <name type="scientific">Actinomadura rubteroloni</name>
    <dbReference type="NCBI Taxonomy" id="1926885"/>
    <lineage>
        <taxon>Bacteria</taxon>
        <taxon>Bacillati</taxon>
        <taxon>Actinomycetota</taxon>
        <taxon>Actinomycetes</taxon>
        <taxon>Streptosporangiales</taxon>
        <taxon>Thermomonosporaceae</taxon>
        <taxon>Actinomadura</taxon>
    </lineage>
</organism>
<dbReference type="SUPFAM" id="SSF110087">
    <property type="entry name" value="DR1885-like metal-binding protein"/>
    <property type="match status" value="1"/>
</dbReference>
<feature type="signal peptide" evidence="2">
    <location>
        <begin position="1"/>
        <end position="24"/>
    </location>
</feature>
<feature type="compositionally biased region" description="Low complexity" evidence="1">
    <location>
        <begin position="152"/>
        <end position="177"/>
    </location>
</feature>
<gene>
    <name evidence="3" type="ORF">BTM25_00550</name>
</gene>